<keyword evidence="6 9" id="KW-1133">Transmembrane helix</keyword>
<comment type="subcellular location">
    <subcellularLocation>
        <location evidence="1">Cell inner membrane</location>
        <topology evidence="1">Multi-pass membrane protein</topology>
    </subcellularLocation>
</comment>
<organism evidence="11 12">
    <name type="scientific">Kriegella aquimaris</name>
    <dbReference type="NCBI Taxonomy" id="192904"/>
    <lineage>
        <taxon>Bacteria</taxon>
        <taxon>Pseudomonadati</taxon>
        <taxon>Bacteroidota</taxon>
        <taxon>Flavobacteriia</taxon>
        <taxon>Flavobacteriales</taxon>
        <taxon>Flavobacteriaceae</taxon>
        <taxon>Kriegella</taxon>
    </lineage>
</organism>
<feature type="transmembrane region" description="Helical" evidence="9">
    <location>
        <begin position="121"/>
        <end position="142"/>
    </location>
</feature>
<feature type="domain" description="Tripartite ATP-independent periplasmic transporters DctQ component" evidence="10">
    <location>
        <begin position="21"/>
        <end position="141"/>
    </location>
</feature>
<feature type="transmembrane region" description="Helical" evidence="9">
    <location>
        <begin position="45"/>
        <end position="63"/>
    </location>
</feature>
<evidence type="ECO:0000256" key="5">
    <source>
        <dbReference type="ARBA" id="ARBA00022692"/>
    </source>
</evidence>
<keyword evidence="3" id="KW-1003">Cell membrane</keyword>
<dbReference type="InterPro" id="IPR055348">
    <property type="entry name" value="DctQ"/>
</dbReference>
<keyword evidence="7 9" id="KW-0472">Membrane</keyword>
<keyword evidence="5 9" id="KW-0812">Transmembrane</keyword>
<dbReference type="GO" id="GO:0015740">
    <property type="term" value="P:C4-dicarboxylate transport"/>
    <property type="evidence" value="ECO:0007669"/>
    <property type="project" value="TreeGrafter"/>
</dbReference>
<dbReference type="AlphaFoldDB" id="A0A1G9SPH7"/>
<dbReference type="GO" id="GO:0005886">
    <property type="term" value="C:plasma membrane"/>
    <property type="evidence" value="ECO:0007669"/>
    <property type="project" value="UniProtKB-SubCell"/>
</dbReference>
<name>A0A1G9SPH7_9FLAO</name>
<evidence type="ECO:0000256" key="4">
    <source>
        <dbReference type="ARBA" id="ARBA00022519"/>
    </source>
</evidence>
<feature type="transmembrane region" description="Helical" evidence="9">
    <location>
        <begin position="84"/>
        <end position="109"/>
    </location>
</feature>
<reference evidence="11 12" key="1">
    <citation type="submission" date="2016-10" db="EMBL/GenBank/DDBJ databases">
        <authorList>
            <person name="de Groot N.N."/>
        </authorList>
    </citation>
    <scope>NUCLEOTIDE SEQUENCE [LARGE SCALE GENOMIC DNA]</scope>
    <source>
        <strain evidence="11 12">DSM 19886</strain>
    </source>
</reference>
<dbReference type="InterPro" id="IPR007387">
    <property type="entry name" value="TRAP_DctQ"/>
</dbReference>
<dbReference type="RefSeq" id="WP_089891334.1">
    <property type="nucleotide sequence ID" value="NZ_FNGV01000008.1"/>
</dbReference>
<evidence type="ECO:0000313" key="11">
    <source>
        <dbReference type="EMBL" id="SDM37356.1"/>
    </source>
</evidence>
<gene>
    <name evidence="11" type="ORF">SAMN04488514_10848</name>
</gene>
<dbReference type="EMBL" id="FNGV01000008">
    <property type="protein sequence ID" value="SDM37356.1"/>
    <property type="molecule type" value="Genomic_DNA"/>
</dbReference>
<proteinExistence type="inferred from homology"/>
<evidence type="ECO:0000313" key="12">
    <source>
        <dbReference type="Proteomes" id="UP000199440"/>
    </source>
</evidence>
<keyword evidence="2" id="KW-0813">Transport</keyword>
<dbReference type="PANTHER" id="PTHR35011">
    <property type="entry name" value="2,3-DIKETO-L-GULONATE TRAP TRANSPORTER SMALL PERMEASE PROTEIN YIAM"/>
    <property type="match status" value="1"/>
</dbReference>
<keyword evidence="12" id="KW-1185">Reference proteome</keyword>
<evidence type="ECO:0000256" key="8">
    <source>
        <dbReference type="ARBA" id="ARBA00038436"/>
    </source>
</evidence>
<evidence type="ECO:0000256" key="9">
    <source>
        <dbReference type="SAM" id="Phobius"/>
    </source>
</evidence>
<evidence type="ECO:0000256" key="2">
    <source>
        <dbReference type="ARBA" id="ARBA00022448"/>
    </source>
</evidence>
<dbReference type="STRING" id="192904.SAMN04488514_10848"/>
<dbReference type="OrthoDB" id="9815614at2"/>
<accession>A0A1G9SPH7</accession>
<protein>
    <submittedName>
        <fullName evidence="11">TRAP-type C4-dicarboxylate transport system, small permease component</fullName>
    </submittedName>
</protein>
<evidence type="ECO:0000259" key="10">
    <source>
        <dbReference type="Pfam" id="PF04290"/>
    </source>
</evidence>
<dbReference type="Proteomes" id="UP000199440">
    <property type="component" value="Unassembled WGS sequence"/>
</dbReference>
<dbReference type="GO" id="GO:0022857">
    <property type="term" value="F:transmembrane transporter activity"/>
    <property type="evidence" value="ECO:0007669"/>
    <property type="project" value="TreeGrafter"/>
</dbReference>
<feature type="transmembrane region" description="Helical" evidence="9">
    <location>
        <begin position="12"/>
        <end position="30"/>
    </location>
</feature>
<comment type="similarity">
    <text evidence="8">Belongs to the TRAP transporter small permease family.</text>
</comment>
<evidence type="ECO:0000256" key="7">
    <source>
        <dbReference type="ARBA" id="ARBA00023136"/>
    </source>
</evidence>
<evidence type="ECO:0000256" key="6">
    <source>
        <dbReference type="ARBA" id="ARBA00022989"/>
    </source>
</evidence>
<sequence length="154" mass="17782">MLYKAIGRLLKIGTLLSTWGLMATVLLQIFCRFSPFDTPSWTEEASRLFFIYAMSFAAGLAMKNDFYVHLDMFYNRFPARFKKILNLGIPVISLLLFLIMAFYSIKFIVLGIPEKSPSMGFNMGVAFCSMFIMSASISYYLWRKIHKIYKSTKV</sequence>
<dbReference type="Pfam" id="PF04290">
    <property type="entry name" value="DctQ"/>
    <property type="match status" value="1"/>
</dbReference>
<dbReference type="PANTHER" id="PTHR35011:SF2">
    <property type="entry name" value="2,3-DIKETO-L-GULONATE TRAP TRANSPORTER SMALL PERMEASE PROTEIN YIAM"/>
    <property type="match status" value="1"/>
</dbReference>
<evidence type="ECO:0000256" key="1">
    <source>
        <dbReference type="ARBA" id="ARBA00004429"/>
    </source>
</evidence>
<evidence type="ECO:0000256" key="3">
    <source>
        <dbReference type="ARBA" id="ARBA00022475"/>
    </source>
</evidence>
<keyword evidence="4" id="KW-0997">Cell inner membrane</keyword>